<dbReference type="InterPro" id="IPR036282">
    <property type="entry name" value="Glutathione-S-Trfase_C_sf"/>
</dbReference>
<keyword evidence="4" id="KW-1185">Reference proteome</keyword>
<dbReference type="PROSITE" id="PS50405">
    <property type="entry name" value="GST_CTER"/>
    <property type="match status" value="1"/>
</dbReference>
<dbReference type="GO" id="GO:0005737">
    <property type="term" value="C:cytoplasm"/>
    <property type="evidence" value="ECO:0007669"/>
    <property type="project" value="TreeGrafter"/>
</dbReference>
<dbReference type="EMBL" id="CP048836">
    <property type="protein sequence ID" value="QID16529.1"/>
    <property type="molecule type" value="Genomic_DNA"/>
</dbReference>
<dbReference type="GO" id="GO:0016740">
    <property type="term" value="F:transferase activity"/>
    <property type="evidence" value="ECO:0007669"/>
    <property type="project" value="UniProtKB-KW"/>
</dbReference>
<feature type="domain" description="GST N-terminal" evidence="1">
    <location>
        <begin position="1"/>
        <end position="78"/>
    </location>
</feature>
<feature type="domain" description="GST C-terminal" evidence="2">
    <location>
        <begin position="83"/>
        <end position="202"/>
    </location>
</feature>
<dbReference type="Proteomes" id="UP000501991">
    <property type="component" value="Chromosome"/>
</dbReference>
<accession>A0A6C1B0L1</accession>
<evidence type="ECO:0000259" key="1">
    <source>
        <dbReference type="PROSITE" id="PS50404"/>
    </source>
</evidence>
<protein>
    <submittedName>
        <fullName evidence="3">Glutathione S-transferase</fullName>
    </submittedName>
</protein>
<dbReference type="SUPFAM" id="SSF52833">
    <property type="entry name" value="Thioredoxin-like"/>
    <property type="match status" value="1"/>
</dbReference>
<dbReference type="PANTHER" id="PTHR43968:SF6">
    <property type="entry name" value="GLUTATHIONE S-TRANSFERASE OMEGA"/>
    <property type="match status" value="1"/>
</dbReference>
<dbReference type="InterPro" id="IPR050983">
    <property type="entry name" value="GST_Omega/HSP26"/>
</dbReference>
<dbReference type="Gene3D" id="1.20.1050.10">
    <property type="match status" value="1"/>
</dbReference>
<evidence type="ECO:0000259" key="2">
    <source>
        <dbReference type="PROSITE" id="PS50405"/>
    </source>
</evidence>
<dbReference type="InterPro" id="IPR040079">
    <property type="entry name" value="Glutathione_S-Trfase"/>
</dbReference>
<dbReference type="Pfam" id="PF13410">
    <property type="entry name" value="GST_C_2"/>
    <property type="match status" value="1"/>
</dbReference>
<dbReference type="RefSeq" id="WP_173763697.1">
    <property type="nucleotide sequence ID" value="NZ_CP048836.1"/>
</dbReference>
<dbReference type="InterPro" id="IPR010987">
    <property type="entry name" value="Glutathione-S-Trfase_C-like"/>
</dbReference>
<dbReference type="KEGG" id="azq:G3580_02135"/>
<keyword evidence="3" id="KW-0808">Transferase</keyword>
<dbReference type="SFLD" id="SFLDS00019">
    <property type="entry name" value="Glutathione_Transferase_(cytos"/>
    <property type="match status" value="1"/>
</dbReference>
<sequence length="202" mass="22315">MKLTASPTSPFARKIRILLAEKRIAFDLVEDSPWESDSGVPEINPLGKVPVLETDEGEVFFDSPVIAGYIEALDLPPHFIPGDAMAAVRVRQTEALADGILDAALLIRLESLRPTSAQMQDTAARQGAKIERGLQALEARLQTGHWFHEDKLSLADIAVGCALEYLDFRLPELGWRDLHPRLADFAARIGRRPSFVATRPHS</sequence>
<dbReference type="NCBIfam" id="NF007682">
    <property type="entry name" value="PRK10357.1"/>
    <property type="match status" value="1"/>
</dbReference>
<name>A0A6C1B0L1_9RHOO</name>
<dbReference type="Gene3D" id="3.40.30.10">
    <property type="entry name" value="Glutaredoxin"/>
    <property type="match status" value="1"/>
</dbReference>
<dbReference type="AlphaFoldDB" id="A0A6C1B0L1"/>
<dbReference type="SUPFAM" id="SSF47616">
    <property type="entry name" value="GST C-terminal domain-like"/>
    <property type="match status" value="1"/>
</dbReference>
<dbReference type="InterPro" id="IPR036249">
    <property type="entry name" value="Thioredoxin-like_sf"/>
</dbReference>
<dbReference type="CDD" id="cd03205">
    <property type="entry name" value="GST_C_6"/>
    <property type="match status" value="1"/>
</dbReference>
<gene>
    <name evidence="3" type="ORF">G3580_02135</name>
</gene>
<evidence type="ECO:0000313" key="4">
    <source>
        <dbReference type="Proteomes" id="UP000501991"/>
    </source>
</evidence>
<dbReference type="InterPro" id="IPR004045">
    <property type="entry name" value="Glutathione_S-Trfase_N"/>
</dbReference>
<dbReference type="PANTHER" id="PTHR43968">
    <property type="match status" value="1"/>
</dbReference>
<evidence type="ECO:0000313" key="3">
    <source>
        <dbReference type="EMBL" id="QID16529.1"/>
    </source>
</evidence>
<organism evidence="3 4">
    <name type="scientific">Nitrogeniibacter mangrovi</name>
    <dbReference type="NCBI Taxonomy" id="2016596"/>
    <lineage>
        <taxon>Bacteria</taxon>
        <taxon>Pseudomonadati</taxon>
        <taxon>Pseudomonadota</taxon>
        <taxon>Betaproteobacteria</taxon>
        <taxon>Rhodocyclales</taxon>
        <taxon>Zoogloeaceae</taxon>
        <taxon>Nitrogeniibacter</taxon>
    </lineage>
</organism>
<proteinExistence type="predicted"/>
<dbReference type="PROSITE" id="PS50404">
    <property type="entry name" value="GST_NTER"/>
    <property type="match status" value="1"/>
</dbReference>
<reference evidence="3 4" key="1">
    <citation type="submission" date="2020-02" db="EMBL/GenBank/DDBJ databases">
        <title>Nitrogenibacter mangrovi gen. nov., sp. nov. isolated from mangrove sediment, a denitrifying betaproteobacterium.</title>
        <authorList>
            <person name="Liao H."/>
            <person name="Tian Y."/>
        </authorList>
    </citation>
    <scope>NUCLEOTIDE SEQUENCE [LARGE SCALE GENOMIC DNA]</scope>
    <source>
        <strain evidence="3 4">M9-3-2</strain>
    </source>
</reference>
<dbReference type="Pfam" id="PF13409">
    <property type="entry name" value="GST_N_2"/>
    <property type="match status" value="1"/>
</dbReference>